<evidence type="ECO:0000256" key="2">
    <source>
        <dbReference type="ARBA" id="ARBA00009953"/>
    </source>
</evidence>
<dbReference type="InterPro" id="IPR055326">
    <property type="entry name" value="MINIYO"/>
</dbReference>
<evidence type="ECO:0000259" key="6">
    <source>
        <dbReference type="Pfam" id="PF08620"/>
    </source>
</evidence>
<dbReference type="InterPro" id="IPR013930">
    <property type="entry name" value="RPAP1_N"/>
</dbReference>
<protein>
    <recommendedName>
        <fullName evidence="11">Transcriptional elongation regulator MINIYO</fullName>
    </recommendedName>
</protein>
<name>A0A978UTY9_ZIZJJ</name>
<feature type="region of interest" description="Disordered" evidence="5">
    <location>
        <begin position="57"/>
        <end position="200"/>
    </location>
</feature>
<keyword evidence="4" id="KW-0539">Nucleus</keyword>
<feature type="compositionally biased region" description="Acidic residues" evidence="5">
    <location>
        <begin position="99"/>
        <end position="117"/>
    </location>
</feature>
<reference evidence="9" key="1">
    <citation type="journal article" date="2021" name="Front. Plant Sci.">
        <title>Chromosome-Scale Genome Assembly for Chinese Sour Jujube and Insights Into Its Genome Evolution and Domestication Signature.</title>
        <authorList>
            <person name="Shen L.-Y."/>
            <person name="Luo H."/>
            <person name="Wang X.-L."/>
            <person name="Wang X.-M."/>
            <person name="Qiu X.-J."/>
            <person name="Liu H."/>
            <person name="Zhou S.-S."/>
            <person name="Jia K.-H."/>
            <person name="Nie S."/>
            <person name="Bao Y.-T."/>
            <person name="Zhang R.-G."/>
            <person name="Yun Q.-Z."/>
            <person name="Chai Y.-H."/>
            <person name="Lu J.-Y."/>
            <person name="Li Y."/>
            <person name="Zhao S.-W."/>
            <person name="Mao J.-F."/>
            <person name="Jia S.-G."/>
            <person name="Mao Y.-M."/>
        </authorList>
    </citation>
    <scope>NUCLEOTIDE SEQUENCE</scope>
    <source>
        <strain evidence="9">AT0</strain>
        <tissue evidence="9">Leaf</tissue>
    </source>
</reference>
<evidence type="ECO:0000256" key="1">
    <source>
        <dbReference type="ARBA" id="ARBA00004123"/>
    </source>
</evidence>
<comment type="subcellular location">
    <subcellularLocation>
        <location evidence="1">Nucleus</location>
    </subcellularLocation>
</comment>
<evidence type="ECO:0000313" key="9">
    <source>
        <dbReference type="EMBL" id="KAH7518339.1"/>
    </source>
</evidence>
<dbReference type="InterPro" id="IPR057989">
    <property type="entry name" value="TPR_RPAP1/MINIYO-like"/>
</dbReference>
<feature type="domain" description="RPAP1 C-terminal" evidence="6">
    <location>
        <begin position="377"/>
        <end position="448"/>
    </location>
</feature>
<feature type="compositionally biased region" description="Polar residues" evidence="5">
    <location>
        <begin position="226"/>
        <end position="243"/>
    </location>
</feature>
<dbReference type="PANTHER" id="PTHR47605">
    <property type="entry name" value="TRANSCRIPTIONAL ELONGATION REGULATOR MINIYO"/>
    <property type="match status" value="1"/>
</dbReference>
<proteinExistence type="inferred from homology"/>
<dbReference type="PANTHER" id="PTHR47605:SF2">
    <property type="entry name" value="TRANSCRIPTIONAL ELONGATION REGULATOR MINIYO"/>
    <property type="match status" value="1"/>
</dbReference>
<feature type="compositionally biased region" description="Basic and acidic residues" evidence="5">
    <location>
        <begin position="1"/>
        <end position="17"/>
    </location>
</feature>
<evidence type="ECO:0000256" key="5">
    <source>
        <dbReference type="SAM" id="MobiDB-lite"/>
    </source>
</evidence>
<feature type="region of interest" description="Disordered" evidence="5">
    <location>
        <begin position="1"/>
        <end position="41"/>
    </location>
</feature>
<feature type="domain" description="RPAP1/MINIYO-like TPR repeats" evidence="8">
    <location>
        <begin position="1358"/>
        <end position="1481"/>
    </location>
</feature>
<evidence type="ECO:0008006" key="11">
    <source>
        <dbReference type="Google" id="ProtNLM"/>
    </source>
</evidence>
<dbReference type="Pfam" id="PF08621">
    <property type="entry name" value="RPAP1_N"/>
    <property type="match status" value="1"/>
</dbReference>
<keyword evidence="3" id="KW-0804">Transcription</keyword>
<dbReference type="InterPro" id="IPR013929">
    <property type="entry name" value="RPAP1_C"/>
</dbReference>
<dbReference type="Pfam" id="PF25766">
    <property type="entry name" value="TPR_RPAP1"/>
    <property type="match status" value="1"/>
</dbReference>
<organism evidence="9 10">
    <name type="scientific">Ziziphus jujuba var. spinosa</name>
    <dbReference type="NCBI Taxonomy" id="714518"/>
    <lineage>
        <taxon>Eukaryota</taxon>
        <taxon>Viridiplantae</taxon>
        <taxon>Streptophyta</taxon>
        <taxon>Embryophyta</taxon>
        <taxon>Tracheophyta</taxon>
        <taxon>Spermatophyta</taxon>
        <taxon>Magnoliopsida</taxon>
        <taxon>eudicotyledons</taxon>
        <taxon>Gunneridae</taxon>
        <taxon>Pentapetalae</taxon>
        <taxon>rosids</taxon>
        <taxon>fabids</taxon>
        <taxon>Rosales</taxon>
        <taxon>Rhamnaceae</taxon>
        <taxon>Paliureae</taxon>
        <taxon>Ziziphus</taxon>
    </lineage>
</organism>
<evidence type="ECO:0000256" key="4">
    <source>
        <dbReference type="ARBA" id="ARBA00023242"/>
    </source>
</evidence>
<dbReference type="Proteomes" id="UP000813462">
    <property type="component" value="Unassembled WGS sequence"/>
</dbReference>
<sequence>MEDEKKKKQSSRRRDPKTSSSSRHEKKKVLGTNSFQISDGEASRLVGSIVEKGISDEPQAKPFFFPTPPPKPTVLPFPVARHRSHGPHWGPVGWKMGGGDDDNGDGGDGDEEDEVFMDIDPVATFAKPIERKKKKNLDFTRSKELSLGDKSSMAEKLEGTMFSSRRKQEKDKKAIEPLHLQDNGKDTSPVRFKNEEPMLVNNQMDVEKKAGDDMALNQSLERREQTCSTSSTVSFIGSDLGNEQGTMSLESEIDAENHARLQGMSRHEIEEAQAEIMEKLNPALLKLLKKRGEEKVKQKKVSAPNISANREPENVQNEDNNDAKSSPFSESGTTRRVAKITSDDSHDGLDNRGTWNSKPANSSLWKAWSERVEAIRDLRFSLDGTVSGSDLVQVPETGNITMRDFLRSEGDPGAAGYTIKEAVALTRSVIPGQRTLALHILLAVLDKALHNIQQGQVGCTARNVDNVYYSVDWEAVWAYALGPEPELVLSLRICLDDNHSSVVLACAKLIQCVLGCDANENFLEFLEKSATIEGICTAPVFRSKPEIDVGFLRGGFWKYNAKPSNILTLVENIIDDETEGNHTIQDDIVVAGQDFAAGLVRMGILIRLRYLLESDPTAALEECIVSILIAIARHSPTCSNAIMKCQRLVQTVVHRFSPKQNMEIHPSKIKSVILLKVLAQSDVTNCGDFVKNGFFQIMTWHLYQHASSLDHWMKFGQEKCKLSSALMVEQLRFWKVCIQHGYCISYYSSIFPALCLWLNPPTFEKLVENNVVCEFASISKEAYLVLEVLAGKLPNLFSQRHLSSQTAQGIGDDVEIWSWSHVGPIIDLAVKWITLQSDPQLRNFFEWKKEIRGDLSQDLSLTSLLWIYSAVFHMLAKVLERVNPDNTANLQGSGGLVPWLPEFVPKVGLEIIKAGLLGFSDSSATKYGIDPSCSGSFIEKLCYLRQQTDYGTSLSSLCCLRGLVQTVAATDNLIQLADKGIEGPCQEYVLLREDKILKYGMLKHSSIELRSVQNIFSNLVTSVLHYVHSIETFGRGGPAPGVGVGWGASGGGYWSATILLAQNDAGFLIDLLDAFQVVVVPHLPREVDITFIMQINSALAVSLIAGPKDRSIVKKALKVLLHVSVLTYLDLCIRHFLGTKRNKPFGWTYEEEDYTVFNIILTSHFKNRWLSVKKKLKPIDGISGTTNKTFEKSNRSLETIYEDSDTSFSNQDSTPLVVEWAHQRLPLPMYWFLSPISTLCDGRDAGLRKASKLEDLIQDPSNVLEVAKAGLFFLLGIEAMSSFLPPDVPSPVQGVPLVWKLHSLSVILLVGMGVIEEDKSRDVYEALQDFYGDILDKARLRSAEIAWDINVNSQEFLGFQSEIHDSYSTFIETLVDQFSAISYGDLVYGRQVAVYLHRCVEAPVRLTAWNALTNARVLELLPPLETCIGEAEGYLQPVEDNSDILEAYVKSWTSGALDRAVSRSSVAYELALHHLSSFLFHFYKDDKLLLRNKLARSLLRDSSLKQHHEEVTDYFANVSKMSNIGGYLLDKSPGGVRDLFADSAQGLCTPRVVSPWVVLLGVIMLNLIRYDKVTMDRDGSPLEMSIDKRFEVLIEACERNSSLINEVERLKTLVNNSHS</sequence>
<evidence type="ECO:0000259" key="7">
    <source>
        <dbReference type="Pfam" id="PF08621"/>
    </source>
</evidence>
<feature type="region of interest" description="Disordered" evidence="5">
    <location>
        <begin position="293"/>
        <end position="360"/>
    </location>
</feature>
<feature type="region of interest" description="Disordered" evidence="5">
    <location>
        <begin position="220"/>
        <end position="243"/>
    </location>
</feature>
<evidence type="ECO:0000256" key="3">
    <source>
        <dbReference type="ARBA" id="ARBA00023163"/>
    </source>
</evidence>
<feature type="compositionally biased region" description="Pro residues" evidence="5">
    <location>
        <begin position="65"/>
        <end position="75"/>
    </location>
</feature>
<dbReference type="Pfam" id="PF08620">
    <property type="entry name" value="RPAP1_C"/>
    <property type="match status" value="1"/>
</dbReference>
<comment type="caution">
    <text evidence="9">The sequence shown here is derived from an EMBL/GenBank/DDBJ whole genome shotgun (WGS) entry which is preliminary data.</text>
</comment>
<feature type="domain" description="RPAP1 N-terminal" evidence="7">
    <location>
        <begin position="252"/>
        <end position="295"/>
    </location>
</feature>
<evidence type="ECO:0000259" key="8">
    <source>
        <dbReference type="Pfam" id="PF25766"/>
    </source>
</evidence>
<feature type="compositionally biased region" description="Basic and acidic residues" evidence="5">
    <location>
        <begin position="136"/>
        <end position="158"/>
    </location>
</feature>
<gene>
    <name evidence="9" type="ORF">FEM48_Zijuj09G0160800</name>
</gene>
<accession>A0A978UTY9</accession>
<evidence type="ECO:0000313" key="10">
    <source>
        <dbReference type="Proteomes" id="UP000813462"/>
    </source>
</evidence>
<feature type="compositionally biased region" description="Polar residues" evidence="5">
    <location>
        <begin position="304"/>
        <end position="334"/>
    </location>
</feature>
<feature type="compositionally biased region" description="Basic and acidic residues" evidence="5">
    <location>
        <begin position="166"/>
        <end position="176"/>
    </location>
</feature>
<dbReference type="EMBL" id="JAEACU010000009">
    <property type="protein sequence ID" value="KAH7518339.1"/>
    <property type="molecule type" value="Genomic_DNA"/>
</dbReference>
<comment type="similarity">
    <text evidence="2">Belongs to the RPAP1 family.</text>
</comment>
<feature type="compositionally biased region" description="Basic and acidic residues" evidence="5">
    <location>
        <begin position="341"/>
        <end position="350"/>
    </location>
</feature>